<name>A0A9W7M933_HIBTR</name>
<gene>
    <name evidence="2" type="ORF">HRI_002866200</name>
</gene>
<organism evidence="2 3">
    <name type="scientific">Hibiscus trionum</name>
    <name type="common">Flower of an hour</name>
    <dbReference type="NCBI Taxonomy" id="183268"/>
    <lineage>
        <taxon>Eukaryota</taxon>
        <taxon>Viridiplantae</taxon>
        <taxon>Streptophyta</taxon>
        <taxon>Embryophyta</taxon>
        <taxon>Tracheophyta</taxon>
        <taxon>Spermatophyta</taxon>
        <taxon>Magnoliopsida</taxon>
        <taxon>eudicotyledons</taxon>
        <taxon>Gunneridae</taxon>
        <taxon>Pentapetalae</taxon>
        <taxon>rosids</taxon>
        <taxon>malvids</taxon>
        <taxon>Malvales</taxon>
        <taxon>Malvaceae</taxon>
        <taxon>Malvoideae</taxon>
        <taxon>Hibiscus</taxon>
    </lineage>
</organism>
<comment type="caution">
    <text evidence="2">The sequence shown here is derived from an EMBL/GenBank/DDBJ whole genome shotgun (WGS) entry which is preliminary data.</text>
</comment>
<sequence>MEHLMNGYVSPPSSPPSPLPISVGPDNKSYSFSPSPPTSSRASVENLPLLHRNSMSTPAQITSAFSLDRKAPDEPEEDQSSCLKDLLEWLVQKCCS</sequence>
<proteinExistence type="predicted"/>
<dbReference type="OrthoDB" id="1747163at2759"/>
<reference evidence="2" key="1">
    <citation type="submission" date="2023-05" db="EMBL/GenBank/DDBJ databases">
        <title>Genome and transcriptome analyses reveal genes involved in the formation of fine ridges on petal epidermal cells in Hibiscus trionum.</title>
        <authorList>
            <person name="Koshimizu S."/>
            <person name="Masuda S."/>
            <person name="Ishii T."/>
            <person name="Shirasu K."/>
            <person name="Hoshino A."/>
            <person name="Arita M."/>
        </authorList>
    </citation>
    <scope>NUCLEOTIDE SEQUENCE</scope>
    <source>
        <strain evidence="2">Hamamatsu line</strain>
    </source>
</reference>
<accession>A0A9W7M933</accession>
<dbReference type="AlphaFoldDB" id="A0A9W7M933"/>
<evidence type="ECO:0000313" key="2">
    <source>
        <dbReference type="EMBL" id="GMI91969.1"/>
    </source>
</evidence>
<protein>
    <submittedName>
        <fullName evidence="2">Uncharacterized protein</fullName>
    </submittedName>
</protein>
<keyword evidence="3" id="KW-1185">Reference proteome</keyword>
<feature type="compositionally biased region" description="Low complexity" evidence="1">
    <location>
        <begin position="29"/>
        <end position="43"/>
    </location>
</feature>
<feature type="region of interest" description="Disordered" evidence="1">
    <location>
        <begin position="1"/>
        <end position="58"/>
    </location>
</feature>
<dbReference type="EMBL" id="BSYR01000024">
    <property type="protein sequence ID" value="GMI91969.1"/>
    <property type="molecule type" value="Genomic_DNA"/>
</dbReference>
<evidence type="ECO:0000313" key="3">
    <source>
        <dbReference type="Proteomes" id="UP001165190"/>
    </source>
</evidence>
<evidence type="ECO:0000256" key="1">
    <source>
        <dbReference type="SAM" id="MobiDB-lite"/>
    </source>
</evidence>
<dbReference type="Proteomes" id="UP001165190">
    <property type="component" value="Unassembled WGS sequence"/>
</dbReference>